<keyword evidence="4" id="KW-1185">Reference proteome</keyword>
<dbReference type="Pfam" id="PF02984">
    <property type="entry name" value="Cyclin_C"/>
    <property type="match status" value="1"/>
</dbReference>
<name>A0ABR0DFQ6_9LAMI</name>
<dbReference type="Proteomes" id="UP001291926">
    <property type="component" value="Unassembled WGS sequence"/>
</dbReference>
<evidence type="ECO:0000313" key="4">
    <source>
        <dbReference type="Proteomes" id="UP001291926"/>
    </source>
</evidence>
<evidence type="ECO:0000313" key="3">
    <source>
        <dbReference type="EMBL" id="KAK4488071.1"/>
    </source>
</evidence>
<keyword evidence="1" id="KW-0812">Transmembrane</keyword>
<feature type="transmembrane region" description="Helical" evidence="1">
    <location>
        <begin position="57"/>
        <end position="78"/>
    </location>
</feature>
<feature type="domain" description="Cyclin C-terminal" evidence="2">
    <location>
        <begin position="4"/>
        <end position="69"/>
    </location>
</feature>
<dbReference type="SUPFAM" id="SSF47954">
    <property type="entry name" value="Cyclin-like"/>
    <property type="match status" value="1"/>
</dbReference>
<reference evidence="3 4" key="1">
    <citation type="journal article" date="2023" name="bioRxiv">
        <title>Genome report: Whole genome sequence and annotation of Penstemon davidsonii.</title>
        <authorList>
            <person name="Ostevik K.L."/>
            <person name="Alabady M."/>
            <person name="Zhang M."/>
            <person name="Rausher M.D."/>
        </authorList>
    </citation>
    <scope>NUCLEOTIDE SEQUENCE [LARGE SCALE GENOMIC DNA]</scope>
    <source>
        <strain evidence="3">DNT005</strain>
        <tissue evidence="3">Whole leaf</tissue>
    </source>
</reference>
<keyword evidence="1" id="KW-0472">Membrane</keyword>
<comment type="caution">
    <text evidence="3">The sequence shown here is derived from an EMBL/GenBank/DDBJ whole genome shotgun (WGS) entry which is preliminary data.</text>
</comment>
<evidence type="ECO:0000256" key="1">
    <source>
        <dbReference type="SAM" id="Phobius"/>
    </source>
</evidence>
<dbReference type="Gene3D" id="1.10.472.10">
    <property type="entry name" value="Cyclin-like"/>
    <property type="match status" value="1"/>
</dbReference>
<accession>A0ABR0DFQ6</accession>
<evidence type="ECO:0000259" key="2">
    <source>
        <dbReference type="Pfam" id="PF02984"/>
    </source>
</evidence>
<dbReference type="InterPro" id="IPR004367">
    <property type="entry name" value="Cyclin_C-dom"/>
</dbReference>
<gene>
    <name evidence="3" type="ORF">RD792_003813</name>
</gene>
<keyword evidence="1" id="KW-1133">Transmembrane helix</keyword>
<dbReference type="InterPro" id="IPR036915">
    <property type="entry name" value="Cyclin-like_sf"/>
</dbReference>
<organism evidence="3 4">
    <name type="scientific">Penstemon davidsonii</name>
    <dbReference type="NCBI Taxonomy" id="160366"/>
    <lineage>
        <taxon>Eukaryota</taxon>
        <taxon>Viridiplantae</taxon>
        <taxon>Streptophyta</taxon>
        <taxon>Embryophyta</taxon>
        <taxon>Tracheophyta</taxon>
        <taxon>Spermatophyta</taxon>
        <taxon>Magnoliopsida</taxon>
        <taxon>eudicotyledons</taxon>
        <taxon>Gunneridae</taxon>
        <taxon>Pentapetalae</taxon>
        <taxon>asterids</taxon>
        <taxon>lamiids</taxon>
        <taxon>Lamiales</taxon>
        <taxon>Plantaginaceae</taxon>
        <taxon>Cheloneae</taxon>
        <taxon>Penstemon</taxon>
    </lineage>
</organism>
<protein>
    <recommendedName>
        <fullName evidence="2">Cyclin C-terminal domain-containing protein</fullName>
    </recommendedName>
</protein>
<proteinExistence type="predicted"/>
<sequence>MTTPTTWCFVVRYLSVVARHDQGGDDGSFDDLECVARFITWLFLFSDSVRYKLPSTIAASSVFLASYILVPIVTGLSFPKASRAALSPETPPAIISAPLSELAKSASHSSRRRCLEGG</sequence>
<dbReference type="EMBL" id="JAYDYQ010001088">
    <property type="protein sequence ID" value="KAK4488071.1"/>
    <property type="molecule type" value="Genomic_DNA"/>
</dbReference>